<dbReference type="PANTHER" id="PTHR46641:SF2">
    <property type="entry name" value="FMRFAMIDE RECEPTOR"/>
    <property type="match status" value="1"/>
</dbReference>
<feature type="transmembrane region" description="Helical" evidence="5">
    <location>
        <begin position="169"/>
        <end position="189"/>
    </location>
</feature>
<dbReference type="Pfam" id="PF00001">
    <property type="entry name" value="7tm_1"/>
    <property type="match status" value="1"/>
</dbReference>
<evidence type="ECO:0000256" key="5">
    <source>
        <dbReference type="SAM" id="Phobius"/>
    </source>
</evidence>
<keyword evidence="3 5" id="KW-1133">Transmembrane helix</keyword>
<proteinExistence type="predicted"/>
<feature type="transmembrane region" description="Helical" evidence="5">
    <location>
        <begin position="43"/>
        <end position="68"/>
    </location>
</feature>
<dbReference type="InterPro" id="IPR000276">
    <property type="entry name" value="GPCR_Rhodpsn"/>
</dbReference>
<evidence type="ECO:0000259" key="6">
    <source>
        <dbReference type="PROSITE" id="PS50262"/>
    </source>
</evidence>
<feature type="transmembrane region" description="Helical" evidence="5">
    <location>
        <begin position="80"/>
        <end position="102"/>
    </location>
</feature>
<feature type="transmembrane region" description="Helical" evidence="5">
    <location>
        <begin position="114"/>
        <end position="137"/>
    </location>
</feature>
<dbReference type="PROSITE" id="PS50262">
    <property type="entry name" value="G_PROTEIN_RECEP_F1_2"/>
    <property type="match status" value="1"/>
</dbReference>
<comment type="subcellular location">
    <subcellularLocation>
        <location evidence="1">Membrane</location>
    </subcellularLocation>
</comment>
<sequence length="344" mass="38442">MSNCGDVNNVSDINNINSTATRGCYLEKPNSVVNESDIWPWRVGLYGIGGSCIACVGLVCNSIAVLVLANYGVLYPTPRIARTCASYTVVLITLERYIVVVWPLSAHRLCQKRVAIGCVVGVVVFALCYHIPLYMAYSCGDVWDEESDKWRYIMYRTSVGKSSWFNDVYVTYINLALHFLLPFLILLTFNSLMLWELWHHPGVRTGLNETDRQRRARREQRLTGMVVCMTVIFFLCELFPAVSLILTSGLNTFVECSQECNRSVHQAMAGSVGGSRFSAVADTIVMVNSAINFAIYCAAGKKFRAVFITVFCGRRRREQTADSSHCVNTGTAMTRLSRQSGHLD</sequence>
<feature type="domain" description="G-protein coupled receptors family 1 profile" evidence="6">
    <location>
        <begin position="80"/>
        <end position="296"/>
    </location>
</feature>
<dbReference type="Proteomes" id="UP000694888">
    <property type="component" value="Unplaced"/>
</dbReference>
<dbReference type="CDD" id="cd14978">
    <property type="entry name" value="7tmA_FMRFamide_R-like"/>
    <property type="match status" value="1"/>
</dbReference>
<keyword evidence="8" id="KW-0675">Receptor</keyword>
<dbReference type="GeneID" id="101864656"/>
<evidence type="ECO:0000256" key="2">
    <source>
        <dbReference type="ARBA" id="ARBA00022692"/>
    </source>
</evidence>
<feature type="transmembrane region" description="Helical" evidence="5">
    <location>
        <begin position="222"/>
        <end position="246"/>
    </location>
</feature>
<organism evidence="7 8">
    <name type="scientific">Aplysia californica</name>
    <name type="common">California sea hare</name>
    <dbReference type="NCBI Taxonomy" id="6500"/>
    <lineage>
        <taxon>Eukaryota</taxon>
        <taxon>Metazoa</taxon>
        <taxon>Spiralia</taxon>
        <taxon>Lophotrochozoa</taxon>
        <taxon>Mollusca</taxon>
        <taxon>Gastropoda</taxon>
        <taxon>Heterobranchia</taxon>
        <taxon>Euthyneura</taxon>
        <taxon>Tectipleura</taxon>
        <taxon>Aplysiida</taxon>
        <taxon>Aplysioidea</taxon>
        <taxon>Aplysiidae</taxon>
        <taxon>Aplysia</taxon>
    </lineage>
</organism>
<keyword evidence="4 5" id="KW-0472">Membrane</keyword>
<evidence type="ECO:0000256" key="3">
    <source>
        <dbReference type="ARBA" id="ARBA00022989"/>
    </source>
</evidence>
<evidence type="ECO:0000256" key="1">
    <source>
        <dbReference type="ARBA" id="ARBA00004370"/>
    </source>
</evidence>
<dbReference type="SUPFAM" id="SSF81321">
    <property type="entry name" value="Family A G protein-coupled receptor-like"/>
    <property type="match status" value="1"/>
</dbReference>
<gene>
    <name evidence="8" type="primary">LOC101864656</name>
</gene>
<evidence type="ECO:0000313" key="8">
    <source>
        <dbReference type="RefSeq" id="XP_035824286.1"/>
    </source>
</evidence>
<evidence type="ECO:0000313" key="7">
    <source>
        <dbReference type="Proteomes" id="UP000694888"/>
    </source>
</evidence>
<protein>
    <submittedName>
        <fullName evidence="8">FMRFamide receptor</fullName>
    </submittedName>
</protein>
<dbReference type="PROSITE" id="PS00237">
    <property type="entry name" value="G_PROTEIN_RECEP_F1_1"/>
    <property type="match status" value="1"/>
</dbReference>
<dbReference type="RefSeq" id="XP_035824286.1">
    <property type="nucleotide sequence ID" value="XM_035968393.1"/>
</dbReference>
<name>A0ABM1VPE4_APLCA</name>
<dbReference type="InterPro" id="IPR017452">
    <property type="entry name" value="GPCR_Rhodpsn_7TM"/>
</dbReference>
<keyword evidence="2 5" id="KW-0812">Transmembrane</keyword>
<reference evidence="8" key="1">
    <citation type="submission" date="2025-08" db="UniProtKB">
        <authorList>
            <consortium name="RefSeq"/>
        </authorList>
    </citation>
    <scope>IDENTIFICATION</scope>
</reference>
<keyword evidence="7" id="KW-1185">Reference proteome</keyword>
<evidence type="ECO:0000256" key="4">
    <source>
        <dbReference type="ARBA" id="ARBA00023136"/>
    </source>
</evidence>
<dbReference type="Gene3D" id="1.20.1070.10">
    <property type="entry name" value="Rhodopsin 7-helix transmembrane proteins"/>
    <property type="match status" value="1"/>
</dbReference>
<accession>A0ABM1VPE4</accession>
<dbReference type="InterPro" id="IPR052954">
    <property type="entry name" value="GPCR-Ligand_Int"/>
</dbReference>
<dbReference type="PANTHER" id="PTHR46641">
    <property type="entry name" value="FMRFAMIDE RECEPTOR-RELATED"/>
    <property type="match status" value="1"/>
</dbReference>